<dbReference type="InterPro" id="IPR032508">
    <property type="entry name" value="FecR_C"/>
</dbReference>
<dbReference type="FunFam" id="2.60.120.1440:FF:000001">
    <property type="entry name" value="Putative anti-sigma factor"/>
    <property type="match status" value="1"/>
</dbReference>
<sequence>MVPIYRVAIEIVMNNKRVWELIGRKLAGEASAEELQELEGLLRAHPDLHFPVEAITDIWKTTPDPADRAEGEDAHTRLISRMQEKGIAIGLPTEEQQAAIFQLETRTRSPWLRYLAAAALAGILITAAAWWWRPAGKAAHSPAISEVTTRNGSRTSIQLPDGSHVWLNAGSKLTYNKDFGNNNREVNLSGEAFFDIAKNADYPFIIHTARMDVRVLGTRFNLKAYPGDKMTEATLLQGSIEASLASRPGERIILKPTEKILVSDDSLHEVKTNDPVMAVKHLTYYAEQEDAIVETSWMENKLVFRDESFASLAARMERWYGVTIQFADKKKEELRFTGVFAQENIQQALQALQMTAAFNYTIHGTEIIINQ</sequence>
<dbReference type="Pfam" id="PF16344">
    <property type="entry name" value="FecR_C"/>
    <property type="match status" value="1"/>
</dbReference>
<dbReference type="InterPro" id="IPR006860">
    <property type="entry name" value="FecR"/>
</dbReference>
<keyword evidence="5" id="KW-1185">Reference proteome</keyword>
<organism evidence="4 5">
    <name type="scientific">Chitinophaga ginsengisegetis</name>
    <dbReference type="NCBI Taxonomy" id="393003"/>
    <lineage>
        <taxon>Bacteria</taxon>
        <taxon>Pseudomonadati</taxon>
        <taxon>Bacteroidota</taxon>
        <taxon>Chitinophagia</taxon>
        <taxon>Chitinophagales</taxon>
        <taxon>Chitinophagaceae</taxon>
        <taxon>Chitinophaga</taxon>
    </lineage>
</organism>
<keyword evidence="1" id="KW-0472">Membrane</keyword>
<evidence type="ECO:0000256" key="1">
    <source>
        <dbReference type="SAM" id="Phobius"/>
    </source>
</evidence>
<evidence type="ECO:0000313" key="5">
    <source>
        <dbReference type="Proteomes" id="UP000190166"/>
    </source>
</evidence>
<feature type="domain" description="FecR protein" evidence="2">
    <location>
        <begin position="146"/>
        <end position="241"/>
    </location>
</feature>
<dbReference type="Gene3D" id="2.60.120.1440">
    <property type="match status" value="1"/>
</dbReference>
<evidence type="ECO:0000313" key="4">
    <source>
        <dbReference type="EMBL" id="SKD00595.1"/>
    </source>
</evidence>
<protein>
    <submittedName>
        <fullName evidence="4">FecR family protein</fullName>
    </submittedName>
</protein>
<dbReference type="GO" id="GO:0016989">
    <property type="term" value="F:sigma factor antagonist activity"/>
    <property type="evidence" value="ECO:0007669"/>
    <property type="project" value="TreeGrafter"/>
</dbReference>
<feature type="transmembrane region" description="Helical" evidence="1">
    <location>
        <begin position="111"/>
        <end position="132"/>
    </location>
</feature>
<dbReference type="EMBL" id="FUZZ01000001">
    <property type="protein sequence ID" value="SKD00595.1"/>
    <property type="molecule type" value="Genomic_DNA"/>
</dbReference>
<dbReference type="PIRSF" id="PIRSF018266">
    <property type="entry name" value="FecR"/>
    <property type="match status" value="1"/>
</dbReference>
<dbReference type="AlphaFoldDB" id="A0A1T5NJI0"/>
<evidence type="ECO:0000259" key="2">
    <source>
        <dbReference type="Pfam" id="PF04773"/>
    </source>
</evidence>
<dbReference type="Proteomes" id="UP000190166">
    <property type="component" value="Unassembled WGS sequence"/>
</dbReference>
<gene>
    <name evidence="4" type="ORF">SAMN05660461_1878</name>
</gene>
<keyword evidence="1" id="KW-1133">Transmembrane helix</keyword>
<dbReference type="STRING" id="393003.SAMN05660461_1878"/>
<reference evidence="5" key="1">
    <citation type="submission" date="2017-02" db="EMBL/GenBank/DDBJ databases">
        <authorList>
            <person name="Varghese N."/>
            <person name="Submissions S."/>
        </authorList>
    </citation>
    <scope>NUCLEOTIDE SEQUENCE [LARGE SCALE GENOMIC DNA]</scope>
    <source>
        <strain evidence="5">DSM 18108</strain>
    </source>
</reference>
<dbReference type="Pfam" id="PF04773">
    <property type="entry name" value="FecR"/>
    <property type="match status" value="1"/>
</dbReference>
<feature type="domain" description="Protein FecR C-terminal" evidence="3">
    <location>
        <begin position="301"/>
        <end position="369"/>
    </location>
</feature>
<dbReference type="InterPro" id="IPR012373">
    <property type="entry name" value="Ferrdict_sens_TM"/>
</dbReference>
<dbReference type="PANTHER" id="PTHR30273:SF2">
    <property type="entry name" value="PROTEIN FECR"/>
    <property type="match status" value="1"/>
</dbReference>
<evidence type="ECO:0000259" key="3">
    <source>
        <dbReference type="Pfam" id="PF16344"/>
    </source>
</evidence>
<keyword evidence="1" id="KW-0812">Transmembrane</keyword>
<dbReference type="PANTHER" id="PTHR30273">
    <property type="entry name" value="PERIPLASMIC SIGNAL SENSOR AND SIGMA FACTOR ACTIVATOR FECR-RELATED"/>
    <property type="match status" value="1"/>
</dbReference>
<accession>A0A1T5NJI0</accession>
<proteinExistence type="predicted"/>
<name>A0A1T5NJI0_9BACT</name>
<dbReference type="RefSeq" id="WP_079469110.1">
    <property type="nucleotide sequence ID" value="NZ_FUZZ01000001.1"/>
</dbReference>
<dbReference type="Gene3D" id="3.55.50.30">
    <property type="match status" value="1"/>
</dbReference>